<dbReference type="InterPro" id="IPR010730">
    <property type="entry name" value="HET"/>
</dbReference>
<keyword evidence="3" id="KW-1185">Reference proteome</keyword>
<sequence length="731" mass="82706">MSLPDTVVKPSTTMSYQPLVNSDEIRLLYLQPRHGTATIECSLKHVNLSGNPAYEALSYMWGEKIMKTIHLDGTGYEVRENLWHALDHLRLDDAVRILWIDAICINQADIDERGHQVKLMGKVYTQASGVVAWIGQSDDSSSITIGLIEELNENKQALKSSIFLSKIVRGCRIGYNQPEKSYAHRFCHRAYWSRLLIIQEILLASNVMVQCGAQSLSLHYLEYFFLWIERILWGELGNSLLADDTLGTYRTPLYRLSMSACAKRVLARQQIRQDFYSPAHFTRQPLLFLVSRHNDARCSVEQDRVLGLCGMSTECCLSGMSLSYDATFDELCDKILTHHLHIHCPKSQVNVNEYVWLTATRFYGSMLQRLSMRDRIITRHDLVVNDIGSDTLQIQANIRGRIAYLTPTLDMNTFATGNLPTMSLGLKHYLKQLESHFADMKARALRRNFSQVNDGRGCFVSGWNEVVPINDSRFHKISIRGAYLSPIRDSLSKCSTWAAKTRMLLAKFMVAAYESVPVECRSRIRLAFDGECFFYVPQTTQLGDMVCHVALHGPSIVCRQSQQDLNNCRIVGLAAGLYERDAGWHPTDLSNSDVGTVQDVLNLLHTPVFDYSTTHTVNLGLSCRLLSRLVPQLAPSKPRIPIFKYPPNPLIDPCVEYVHLCDEKYGQCRCAIVKEFVPGLRHVNRSFGDDLGSAVKLAEQELRGLRRSLNSYMESDMAADDSTDSEDLGKV</sequence>
<name>A0ABR4CYC3_9HELO</name>
<organism evidence="2 3">
    <name type="scientific">Oculimacula yallundae</name>
    <dbReference type="NCBI Taxonomy" id="86028"/>
    <lineage>
        <taxon>Eukaryota</taxon>
        <taxon>Fungi</taxon>
        <taxon>Dikarya</taxon>
        <taxon>Ascomycota</taxon>
        <taxon>Pezizomycotina</taxon>
        <taxon>Leotiomycetes</taxon>
        <taxon>Helotiales</taxon>
        <taxon>Ploettnerulaceae</taxon>
        <taxon>Oculimacula</taxon>
    </lineage>
</organism>
<feature type="domain" description="Heterokaryon incompatibility" evidence="1">
    <location>
        <begin position="54"/>
        <end position="200"/>
    </location>
</feature>
<dbReference type="PANTHER" id="PTHR24148">
    <property type="entry name" value="ANKYRIN REPEAT DOMAIN-CONTAINING PROTEIN 39 HOMOLOG-RELATED"/>
    <property type="match status" value="1"/>
</dbReference>
<accession>A0ABR4CYC3</accession>
<dbReference type="Proteomes" id="UP001595075">
    <property type="component" value="Unassembled WGS sequence"/>
</dbReference>
<evidence type="ECO:0000313" key="2">
    <source>
        <dbReference type="EMBL" id="KAL2074833.1"/>
    </source>
</evidence>
<dbReference type="Pfam" id="PF06985">
    <property type="entry name" value="HET"/>
    <property type="match status" value="1"/>
</dbReference>
<dbReference type="InterPro" id="IPR052895">
    <property type="entry name" value="HetReg/Transcr_Mod"/>
</dbReference>
<dbReference type="PANTHER" id="PTHR24148:SF73">
    <property type="entry name" value="HET DOMAIN PROTEIN (AFU_ORTHOLOGUE AFUA_8G01020)"/>
    <property type="match status" value="1"/>
</dbReference>
<evidence type="ECO:0000313" key="3">
    <source>
        <dbReference type="Proteomes" id="UP001595075"/>
    </source>
</evidence>
<protein>
    <recommendedName>
        <fullName evidence="1">Heterokaryon incompatibility domain-containing protein</fullName>
    </recommendedName>
</protein>
<gene>
    <name evidence="2" type="ORF">VTL71DRAFT_8612</name>
</gene>
<comment type="caution">
    <text evidence="2">The sequence shown here is derived from an EMBL/GenBank/DDBJ whole genome shotgun (WGS) entry which is preliminary data.</text>
</comment>
<proteinExistence type="predicted"/>
<dbReference type="EMBL" id="JAZHXI010000002">
    <property type="protein sequence ID" value="KAL2074833.1"/>
    <property type="molecule type" value="Genomic_DNA"/>
</dbReference>
<evidence type="ECO:0000259" key="1">
    <source>
        <dbReference type="Pfam" id="PF06985"/>
    </source>
</evidence>
<reference evidence="2 3" key="1">
    <citation type="journal article" date="2024" name="Commun. Biol.">
        <title>Comparative genomic analysis of thermophilic fungi reveals convergent evolutionary adaptations and gene losses.</title>
        <authorList>
            <person name="Steindorff A.S."/>
            <person name="Aguilar-Pontes M.V."/>
            <person name="Robinson A.J."/>
            <person name="Andreopoulos B."/>
            <person name="LaButti K."/>
            <person name="Kuo A."/>
            <person name="Mondo S."/>
            <person name="Riley R."/>
            <person name="Otillar R."/>
            <person name="Haridas S."/>
            <person name="Lipzen A."/>
            <person name="Grimwood J."/>
            <person name="Schmutz J."/>
            <person name="Clum A."/>
            <person name="Reid I.D."/>
            <person name="Moisan M.C."/>
            <person name="Butler G."/>
            <person name="Nguyen T.T.M."/>
            <person name="Dewar K."/>
            <person name="Conant G."/>
            <person name="Drula E."/>
            <person name="Henrissat B."/>
            <person name="Hansel C."/>
            <person name="Singer S."/>
            <person name="Hutchinson M.I."/>
            <person name="de Vries R.P."/>
            <person name="Natvig D.O."/>
            <person name="Powell A.J."/>
            <person name="Tsang A."/>
            <person name="Grigoriev I.V."/>
        </authorList>
    </citation>
    <scope>NUCLEOTIDE SEQUENCE [LARGE SCALE GENOMIC DNA]</scope>
    <source>
        <strain evidence="2 3">CBS 494.80</strain>
    </source>
</reference>